<dbReference type="PROSITE" id="PS51195">
    <property type="entry name" value="Q_MOTIF"/>
    <property type="match status" value="1"/>
</dbReference>
<dbReference type="InterPro" id="IPR027417">
    <property type="entry name" value="P-loop_NTPase"/>
</dbReference>
<dbReference type="OrthoDB" id="196131at2759"/>
<dbReference type="InterPro" id="IPR011545">
    <property type="entry name" value="DEAD/DEAH_box_helicase_dom"/>
</dbReference>
<evidence type="ECO:0000256" key="5">
    <source>
        <dbReference type="ARBA" id="ARBA00022806"/>
    </source>
</evidence>
<evidence type="ECO:0000256" key="6">
    <source>
        <dbReference type="ARBA" id="ARBA00022840"/>
    </source>
</evidence>
<dbReference type="InterPro" id="IPR005103">
    <property type="entry name" value="AA9_LPMO"/>
</dbReference>
<dbReference type="CDD" id="cd18787">
    <property type="entry name" value="SF2_C_DEAD"/>
    <property type="match status" value="1"/>
</dbReference>
<dbReference type="Pfam" id="PF00271">
    <property type="entry name" value="Helicase_C"/>
    <property type="match status" value="2"/>
</dbReference>
<dbReference type="SMART" id="SM00490">
    <property type="entry name" value="HELICc"/>
    <property type="match status" value="1"/>
</dbReference>
<evidence type="ECO:0000256" key="3">
    <source>
        <dbReference type="ARBA" id="ARBA00022741"/>
    </source>
</evidence>
<evidence type="ECO:0000256" key="7">
    <source>
        <dbReference type="ARBA" id="ARBA00023242"/>
    </source>
</evidence>
<evidence type="ECO:0000313" key="15">
    <source>
        <dbReference type="Proteomes" id="UP000481858"/>
    </source>
</evidence>
<proteinExistence type="predicted"/>
<dbReference type="InterPro" id="IPR014001">
    <property type="entry name" value="Helicase_ATP-bd"/>
</dbReference>
<reference evidence="14 15" key="1">
    <citation type="submission" date="2019-12" db="EMBL/GenBank/DDBJ databases">
        <title>Draft genome sequence of the ascomycete Xylaria multiplex DSM 110363.</title>
        <authorList>
            <person name="Buettner E."/>
            <person name="Kellner H."/>
        </authorList>
    </citation>
    <scope>NUCLEOTIDE SEQUENCE [LARGE SCALE GENOMIC DNA]</scope>
    <source>
        <strain evidence="14 15">DSM 110363</strain>
    </source>
</reference>
<dbReference type="EMBL" id="WUBL01000142">
    <property type="protein sequence ID" value="KAF2964656.1"/>
    <property type="molecule type" value="Genomic_DNA"/>
</dbReference>
<dbReference type="GO" id="GO:0003724">
    <property type="term" value="F:RNA helicase activity"/>
    <property type="evidence" value="ECO:0007669"/>
    <property type="project" value="UniProtKB-EC"/>
</dbReference>
<protein>
    <recommendedName>
        <fullName evidence="2">RNA helicase</fullName>
        <ecNumber evidence="2">3.6.4.13</ecNumber>
    </recommendedName>
</protein>
<evidence type="ECO:0000259" key="13">
    <source>
        <dbReference type="PROSITE" id="PS51195"/>
    </source>
</evidence>
<keyword evidence="15" id="KW-1185">Reference proteome</keyword>
<evidence type="ECO:0000256" key="1">
    <source>
        <dbReference type="ARBA" id="ARBA00004123"/>
    </source>
</evidence>
<comment type="subcellular location">
    <subcellularLocation>
        <location evidence="1">Nucleus</location>
    </subcellularLocation>
</comment>
<keyword evidence="5" id="KW-0347">Helicase</keyword>
<evidence type="ECO:0000256" key="8">
    <source>
        <dbReference type="ARBA" id="ARBA00047984"/>
    </source>
</evidence>
<dbReference type="AlphaFoldDB" id="A0A7C8MZK0"/>
<feature type="domain" description="DEAD-box RNA helicase Q" evidence="13">
    <location>
        <begin position="129"/>
        <end position="157"/>
    </location>
</feature>
<dbReference type="Gene3D" id="3.40.50.300">
    <property type="entry name" value="P-loop containing nucleotide triphosphate hydrolases"/>
    <property type="match status" value="2"/>
</dbReference>
<evidence type="ECO:0000256" key="4">
    <source>
        <dbReference type="ARBA" id="ARBA00022801"/>
    </source>
</evidence>
<keyword evidence="3" id="KW-0547">Nucleotide-binding</keyword>
<sequence>MSYGGGGYGSRGGGGGYGNDGYRSGGGGGGRHDYNGHGHNGHSNNYGGGGYGGGGGGGYGGGGGGGDRMSNLGAGLSKPSWDLSKLPKFEKSFYKEDEAVAQRPSSEVDRFRRDHQITIAGRDVPKPVETFDEAGFPRYVMDEVKAQGFPAPTAIQSQGWPMALSGRDVVGIAETGSGKTLTYCLPAIVHINAQPLLAPGDGPIVLVLAPTRELAVQIQQEITKFGKSSRIRNTCVYGGVPRGPQIRDLSKGVEVCIATPGRLIDMLEGGKTNLRRVTYLVLDEADRMLDMGFEPQIRKIISQIRPDRQTLMWSATWPKEVRALASEFQTDFIQVNIGSMDLSANHRITQIVEVVSEGEKRDRMIKHLEKIMDNKENKSLIFVGTKRVADEITRFLRQDGWPALSIHGDKQQNERDWVLDQFKTNKSPIMVATDVASRGIEGGVEHFLIFIKLSLRFPNPEDPDQTIGIISRLAVLMQQTAPFSMEKARNNMLMAPMFAAGTCFIATRFLELTFCDKDVRNITHVINYDYPNNSEDYIHRIGRTGRAGAKGTAITFFTTDNSKQARDLVGVLQEAKQQVDPRLAEMARYGGGGGGGRYGGRGYGRGGHRGGGGGGGGGANAMPLDTFPKLAGTSDWSSTANFQSNGPVTDVNSDAIRCYERTPGGAPDITKVNAGGQITWAVAPNIYHPGALSAYMAKVPSGQTAATWDGKGAVWFKVFQDMPTASSGQYTWPSNGKSQVSFTIPQCIQNGDYLFRIEHVALHSAGAANGAQFYISCAQITVSGGSGSKSPSNLVSFPGAYKSTDPGLLINIYNNGGKTYQPAGPSVFTC</sequence>
<dbReference type="PROSITE" id="PS51192">
    <property type="entry name" value="HELICASE_ATP_BIND_1"/>
    <property type="match status" value="1"/>
</dbReference>
<dbReference type="FunFam" id="3.40.50.300:FF:000079">
    <property type="entry name" value="probable ATP-dependent RNA helicase DDX17"/>
    <property type="match status" value="1"/>
</dbReference>
<dbReference type="EC" id="3.6.4.13" evidence="2"/>
<gene>
    <name evidence="14" type="ORF">GQX73_g8926</name>
</gene>
<evidence type="ECO:0000256" key="10">
    <source>
        <dbReference type="SAM" id="MobiDB-lite"/>
    </source>
</evidence>
<evidence type="ECO:0000259" key="12">
    <source>
        <dbReference type="PROSITE" id="PS51194"/>
    </source>
</evidence>
<organism evidence="14 15">
    <name type="scientific">Xylaria multiplex</name>
    <dbReference type="NCBI Taxonomy" id="323545"/>
    <lineage>
        <taxon>Eukaryota</taxon>
        <taxon>Fungi</taxon>
        <taxon>Dikarya</taxon>
        <taxon>Ascomycota</taxon>
        <taxon>Pezizomycotina</taxon>
        <taxon>Sordariomycetes</taxon>
        <taxon>Xylariomycetidae</taxon>
        <taxon>Xylariales</taxon>
        <taxon>Xylariaceae</taxon>
        <taxon>Xylaria</taxon>
    </lineage>
</organism>
<dbReference type="InterPro" id="IPR001650">
    <property type="entry name" value="Helicase_C-like"/>
</dbReference>
<evidence type="ECO:0000256" key="9">
    <source>
        <dbReference type="PROSITE-ProRule" id="PRU00552"/>
    </source>
</evidence>
<dbReference type="Gene3D" id="2.70.50.70">
    <property type="match status" value="1"/>
</dbReference>
<evidence type="ECO:0000313" key="14">
    <source>
        <dbReference type="EMBL" id="KAF2964656.1"/>
    </source>
</evidence>
<name>A0A7C8MZK0_9PEZI</name>
<dbReference type="PROSITE" id="PS51194">
    <property type="entry name" value="HELICASE_CTER"/>
    <property type="match status" value="1"/>
</dbReference>
<dbReference type="Proteomes" id="UP000481858">
    <property type="component" value="Unassembled WGS sequence"/>
</dbReference>
<keyword evidence="4" id="KW-0378">Hydrolase</keyword>
<dbReference type="InterPro" id="IPR000629">
    <property type="entry name" value="RNA-helicase_DEAD-box_CS"/>
</dbReference>
<dbReference type="InParanoid" id="A0A7C8MZK0"/>
<dbReference type="Pfam" id="PF00270">
    <property type="entry name" value="DEAD"/>
    <property type="match status" value="1"/>
</dbReference>
<keyword evidence="6" id="KW-0067">ATP-binding</keyword>
<dbReference type="CDD" id="cd21175">
    <property type="entry name" value="LPMO_AA9"/>
    <property type="match status" value="1"/>
</dbReference>
<dbReference type="GO" id="GO:0005634">
    <property type="term" value="C:nucleus"/>
    <property type="evidence" value="ECO:0007669"/>
    <property type="project" value="UniProtKB-SubCell"/>
</dbReference>
<dbReference type="PROSITE" id="PS00039">
    <property type="entry name" value="DEAD_ATP_HELICASE"/>
    <property type="match status" value="1"/>
</dbReference>
<dbReference type="GO" id="GO:0005524">
    <property type="term" value="F:ATP binding"/>
    <property type="evidence" value="ECO:0007669"/>
    <property type="project" value="UniProtKB-KW"/>
</dbReference>
<feature type="domain" description="Helicase C-terminal" evidence="12">
    <location>
        <begin position="363"/>
        <end position="587"/>
    </location>
</feature>
<dbReference type="PANTHER" id="PTHR47958">
    <property type="entry name" value="ATP-DEPENDENT RNA HELICASE DBP3"/>
    <property type="match status" value="1"/>
</dbReference>
<dbReference type="Pfam" id="PF03443">
    <property type="entry name" value="AA9"/>
    <property type="match status" value="1"/>
</dbReference>
<comment type="catalytic activity">
    <reaction evidence="8">
        <text>ATP + H2O = ADP + phosphate + H(+)</text>
        <dbReference type="Rhea" id="RHEA:13065"/>
        <dbReference type="ChEBI" id="CHEBI:15377"/>
        <dbReference type="ChEBI" id="CHEBI:15378"/>
        <dbReference type="ChEBI" id="CHEBI:30616"/>
        <dbReference type="ChEBI" id="CHEBI:43474"/>
        <dbReference type="ChEBI" id="CHEBI:456216"/>
        <dbReference type="EC" id="3.6.4.13"/>
    </reaction>
</comment>
<feature type="region of interest" description="Disordered" evidence="10">
    <location>
        <begin position="1"/>
        <end position="42"/>
    </location>
</feature>
<evidence type="ECO:0000259" key="11">
    <source>
        <dbReference type="PROSITE" id="PS51192"/>
    </source>
</evidence>
<dbReference type="SMART" id="SM00487">
    <property type="entry name" value="DEXDc"/>
    <property type="match status" value="1"/>
</dbReference>
<dbReference type="GO" id="GO:0003676">
    <property type="term" value="F:nucleic acid binding"/>
    <property type="evidence" value="ECO:0007669"/>
    <property type="project" value="InterPro"/>
</dbReference>
<accession>A0A7C8MZK0</accession>
<keyword evidence="7" id="KW-0539">Nucleus</keyword>
<dbReference type="SUPFAM" id="SSF52540">
    <property type="entry name" value="P-loop containing nucleoside triphosphate hydrolases"/>
    <property type="match status" value="3"/>
</dbReference>
<feature type="short sequence motif" description="Q motif" evidence="9">
    <location>
        <begin position="129"/>
        <end position="157"/>
    </location>
</feature>
<evidence type="ECO:0000256" key="2">
    <source>
        <dbReference type="ARBA" id="ARBA00012552"/>
    </source>
</evidence>
<feature type="domain" description="Helicase ATP-binding" evidence="11">
    <location>
        <begin position="160"/>
        <end position="335"/>
    </location>
</feature>
<feature type="compositionally biased region" description="Gly residues" evidence="10">
    <location>
        <begin position="1"/>
        <end position="29"/>
    </location>
</feature>
<comment type="caution">
    <text evidence="14">The sequence shown here is derived from an EMBL/GenBank/DDBJ whole genome shotgun (WGS) entry which is preliminary data.</text>
</comment>
<dbReference type="InterPro" id="IPR014014">
    <property type="entry name" value="RNA_helicase_DEAD_Q_motif"/>
</dbReference>
<dbReference type="FunCoup" id="A0A7C8MZK0">
    <property type="interactions" value="1073"/>
</dbReference>
<dbReference type="GO" id="GO:0016787">
    <property type="term" value="F:hydrolase activity"/>
    <property type="evidence" value="ECO:0007669"/>
    <property type="project" value="UniProtKB-KW"/>
</dbReference>
<dbReference type="CDD" id="cd17966">
    <property type="entry name" value="DEADc_DDX5_DDX17"/>
    <property type="match status" value="1"/>
</dbReference>